<comment type="subcellular location">
    <subcellularLocation>
        <location evidence="1 8">Cytoplasm</location>
    </subcellularLocation>
</comment>
<dbReference type="Pfam" id="PF11734">
    <property type="entry name" value="TilS_C"/>
    <property type="match status" value="1"/>
</dbReference>
<dbReference type="InterPro" id="IPR012795">
    <property type="entry name" value="tRNA_Ile_lys_synt_N"/>
</dbReference>
<dbReference type="InterPro" id="IPR012094">
    <property type="entry name" value="tRNA_Ile_lys_synt"/>
</dbReference>
<evidence type="ECO:0000256" key="8">
    <source>
        <dbReference type="HAMAP-Rule" id="MF_01161"/>
    </source>
</evidence>
<comment type="similarity">
    <text evidence="8">Belongs to the tRNA(Ile)-lysidine synthase family.</text>
</comment>
<protein>
    <recommendedName>
        <fullName evidence="8">tRNA(Ile)-lysidine synthase</fullName>
        <ecNumber evidence="8">6.3.4.19</ecNumber>
    </recommendedName>
    <alternativeName>
        <fullName evidence="8">tRNA(Ile)-2-lysyl-cytidine synthase</fullName>
    </alternativeName>
    <alternativeName>
        <fullName evidence="8">tRNA(Ile)-lysidine synthetase</fullName>
    </alternativeName>
</protein>
<name>A0ABV6JI97_9BACL</name>
<comment type="domain">
    <text evidence="8">The N-terminal region contains the highly conserved SGGXDS motif, predicted to be a P-loop motif involved in ATP binding.</text>
</comment>
<feature type="region of interest" description="Disordered" evidence="9">
    <location>
        <begin position="479"/>
        <end position="503"/>
    </location>
</feature>
<dbReference type="InterPro" id="IPR011063">
    <property type="entry name" value="TilS/TtcA_N"/>
</dbReference>
<dbReference type="PANTHER" id="PTHR43033">
    <property type="entry name" value="TRNA(ILE)-LYSIDINE SYNTHASE-RELATED"/>
    <property type="match status" value="1"/>
</dbReference>
<evidence type="ECO:0000313" key="12">
    <source>
        <dbReference type="Proteomes" id="UP001589818"/>
    </source>
</evidence>
<keyword evidence="6 8" id="KW-0067">ATP-binding</keyword>
<dbReference type="SUPFAM" id="SSF82829">
    <property type="entry name" value="MesJ substrate recognition domain-like"/>
    <property type="match status" value="1"/>
</dbReference>
<keyword evidence="4 8" id="KW-0819">tRNA processing</keyword>
<dbReference type="SMART" id="SM00977">
    <property type="entry name" value="TilS_C"/>
    <property type="match status" value="1"/>
</dbReference>
<accession>A0ABV6JI97</accession>
<dbReference type="Pfam" id="PF01171">
    <property type="entry name" value="ATP_bind_3"/>
    <property type="match status" value="1"/>
</dbReference>
<feature type="binding site" evidence="8">
    <location>
        <begin position="29"/>
        <end position="34"/>
    </location>
    <ligand>
        <name>ATP</name>
        <dbReference type="ChEBI" id="CHEBI:30616"/>
    </ligand>
</feature>
<dbReference type="SUPFAM" id="SSF56037">
    <property type="entry name" value="PheT/TilS domain"/>
    <property type="match status" value="1"/>
</dbReference>
<dbReference type="NCBIfam" id="TIGR02433">
    <property type="entry name" value="lysidine_TilS_C"/>
    <property type="match status" value="1"/>
</dbReference>
<dbReference type="CDD" id="cd01992">
    <property type="entry name" value="TilS_N"/>
    <property type="match status" value="1"/>
</dbReference>
<sequence length="503" mass="55885">MGDLMKEVADTAARERLWEPGDTIVVAVSGGPDSTALLDILQRLSQAQRLSLVAAHVDHGFRGEESALEAESVRRFAEGLGVRFEAAFIDIPAFIEETRMNAQAAAREKRYLFLHEIAQKYAASRIALAHHADDQAETVLMRIIRGTSPSGLAGISLRRTEKNVELIRPLLRMNKSDILRYCEERDLTYSEDSSNAKRHYFRNSIRLDVLPALTKYNPQLSDSLVRLAELASAEDEWMNAETRASYGRHVKLVQGGCQIDRKAMLDLHVALQRRLIKLILNYMGLETETTSFDGVETIRTAAGDGAASTWSADVGGGIRCLREYDTMRFLHTGTEVNDAQPVRYEYEACGVEEMTKRLAVPEADAILTFTLEAPEDGSMRSGRMEAVFDADELAFPLTVRNRCPGDRMRVFGLNGAKKVQDMFVDDRIAPSRRERIPLLIDANGHILWIPGVRRGASAQISSSTRRVLRIRAEFTSEDDIGSNKTHSSIHSIGKNVGGPGIAE</sequence>
<evidence type="ECO:0000256" key="6">
    <source>
        <dbReference type="ARBA" id="ARBA00022840"/>
    </source>
</evidence>
<dbReference type="EC" id="6.3.4.19" evidence="8"/>
<evidence type="ECO:0000259" key="10">
    <source>
        <dbReference type="SMART" id="SM00977"/>
    </source>
</evidence>
<evidence type="ECO:0000256" key="4">
    <source>
        <dbReference type="ARBA" id="ARBA00022694"/>
    </source>
</evidence>
<keyword evidence="3 8" id="KW-0436">Ligase</keyword>
<keyword evidence="5 8" id="KW-0547">Nucleotide-binding</keyword>
<dbReference type="Proteomes" id="UP001589818">
    <property type="component" value="Unassembled WGS sequence"/>
</dbReference>
<dbReference type="HAMAP" id="MF_01161">
    <property type="entry name" value="tRNA_Ile_lys_synt"/>
    <property type="match status" value="1"/>
</dbReference>
<dbReference type="NCBIfam" id="TIGR02432">
    <property type="entry name" value="lysidine_TilS_N"/>
    <property type="match status" value="1"/>
</dbReference>
<evidence type="ECO:0000256" key="9">
    <source>
        <dbReference type="SAM" id="MobiDB-lite"/>
    </source>
</evidence>
<evidence type="ECO:0000256" key="1">
    <source>
        <dbReference type="ARBA" id="ARBA00004496"/>
    </source>
</evidence>
<dbReference type="InterPro" id="IPR012796">
    <property type="entry name" value="Lysidine-tRNA-synth_C"/>
</dbReference>
<dbReference type="RefSeq" id="WP_204822612.1">
    <property type="nucleotide sequence ID" value="NZ_JANHOF010000026.1"/>
</dbReference>
<reference evidence="11 12" key="1">
    <citation type="submission" date="2024-09" db="EMBL/GenBank/DDBJ databases">
        <authorList>
            <person name="Sun Q."/>
            <person name="Mori K."/>
        </authorList>
    </citation>
    <scope>NUCLEOTIDE SEQUENCE [LARGE SCALE GENOMIC DNA]</scope>
    <source>
        <strain evidence="11 12">CCM 4839</strain>
    </source>
</reference>
<dbReference type="SUPFAM" id="SSF52402">
    <property type="entry name" value="Adenine nucleotide alpha hydrolases-like"/>
    <property type="match status" value="1"/>
</dbReference>
<organism evidence="11 12">
    <name type="scientific">Paenibacillus mendelii</name>
    <dbReference type="NCBI Taxonomy" id="206163"/>
    <lineage>
        <taxon>Bacteria</taxon>
        <taxon>Bacillati</taxon>
        <taxon>Bacillota</taxon>
        <taxon>Bacilli</taxon>
        <taxon>Bacillales</taxon>
        <taxon>Paenibacillaceae</taxon>
        <taxon>Paenibacillus</taxon>
    </lineage>
</organism>
<comment type="catalytic activity">
    <reaction evidence="7 8">
        <text>cytidine(34) in tRNA(Ile2) + L-lysine + ATP = lysidine(34) in tRNA(Ile2) + AMP + diphosphate + H(+)</text>
        <dbReference type="Rhea" id="RHEA:43744"/>
        <dbReference type="Rhea" id="RHEA-COMP:10625"/>
        <dbReference type="Rhea" id="RHEA-COMP:10670"/>
        <dbReference type="ChEBI" id="CHEBI:15378"/>
        <dbReference type="ChEBI" id="CHEBI:30616"/>
        <dbReference type="ChEBI" id="CHEBI:32551"/>
        <dbReference type="ChEBI" id="CHEBI:33019"/>
        <dbReference type="ChEBI" id="CHEBI:82748"/>
        <dbReference type="ChEBI" id="CHEBI:83665"/>
        <dbReference type="ChEBI" id="CHEBI:456215"/>
        <dbReference type="EC" id="6.3.4.19"/>
    </reaction>
</comment>
<evidence type="ECO:0000256" key="7">
    <source>
        <dbReference type="ARBA" id="ARBA00048539"/>
    </source>
</evidence>
<comment type="function">
    <text evidence="8">Ligates lysine onto the cytidine present at position 34 of the AUA codon-specific tRNA(Ile) that contains the anticodon CAU, in an ATP-dependent manner. Cytidine is converted to lysidine, thus changing the amino acid specificity of the tRNA from methionine to isoleucine.</text>
</comment>
<proteinExistence type="inferred from homology"/>
<keyword evidence="12" id="KW-1185">Reference proteome</keyword>
<dbReference type="EMBL" id="JBHLVF010000042">
    <property type="protein sequence ID" value="MFC0395640.1"/>
    <property type="molecule type" value="Genomic_DNA"/>
</dbReference>
<evidence type="ECO:0000313" key="11">
    <source>
        <dbReference type="EMBL" id="MFC0395640.1"/>
    </source>
</evidence>
<evidence type="ECO:0000256" key="2">
    <source>
        <dbReference type="ARBA" id="ARBA00022490"/>
    </source>
</evidence>
<dbReference type="Gene3D" id="3.40.50.620">
    <property type="entry name" value="HUPs"/>
    <property type="match status" value="1"/>
</dbReference>
<keyword evidence="2 8" id="KW-0963">Cytoplasm</keyword>
<evidence type="ECO:0000256" key="3">
    <source>
        <dbReference type="ARBA" id="ARBA00022598"/>
    </source>
</evidence>
<dbReference type="GO" id="GO:0032267">
    <property type="term" value="F:tRNA(Ile)-lysidine synthase activity"/>
    <property type="evidence" value="ECO:0007669"/>
    <property type="project" value="UniProtKB-EC"/>
</dbReference>
<comment type="caution">
    <text evidence="11">The sequence shown here is derived from an EMBL/GenBank/DDBJ whole genome shotgun (WGS) entry which is preliminary data.</text>
</comment>
<evidence type="ECO:0000256" key="5">
    <source>
        <dbReference type="ARBA" id="ARBA00022741"/>
    </source>
</evidence>
<gene>
    <name evidence="8 11" type="primary">tilS</name>
    <name evidence="11" type="ORF">ACFFJ8_30250</name>
</gene>
<dbReference type="Gene3D" id="3.30.465.60">
    <property type="match status" value="1"/>
</dbReference>
<dbReference type="PANTHER" id="PTHR43033:SF1">
    <property type="entry name" value="TRNA(ILE)-LYSIDINE SYNTHASE-RELATED"/>
    <property type="match status" value="1"/>
</dbReference>
<dbReference type="InterPro" id="IPR014729">
    <property type="entry name" value="Rossmann-like_a/b/a_fold"/>
</dbReference>
<feature type="domain" description="Lysidine-tRNA(Ile) synthetase C-terminal" evidence="10">
    <location>
        <begin position="397"/>
        <end position="470"/>
    </location>
</feature>